<keyword evidence="3 10" id="KW-1134">Transmembrane beta strand</keyword>
<gene>
    <name evidence="14" type="ORF">KEM10_10355</name>
</gene>
<dbReference type="RefSeq" id="WP_212215924.1">
    <property type="nucleotide sequence ID" value="NZ_JAGUCO010000006.1"/>
</dbReference>
<evidence type="ECO:0000256" key="5">
    <source>
        <dbReference type="ARBA" id="ARBA00022729"/>
    </source>
</evidence>
<sequence length="731" mass="81912">MSNTHVFSQADYEKEKPADLHTFRMIDAKDGSVVCNSHICIQLMDNRACHVVSDNEGYAKLDMSKLTAGMVVISSIGYVTKYVSIEELGKVNEVLMEPDVFDLDQIVVTGTNTPTRADSSIFKVKVITGKKIEQLGVVTLNELLLAEANIRITSDLILGSQIEMLGMGGSSVKVMIDGVPVIGRIDGNVDLSQINLANVKQVEVVEGPMSVIYGNNALAGTINIITQNNSYYKWLAEANAYAESVGRFVSNANAAFKTGNHSITAEGGYEYFNGVDFDKSDRQMNWKPKNTKRANAGYTFHKNELQVNVNLRLFGDELHNKSNISGTRVYDTYYFTNRYDFSGGLQNTFNKKHHLNMVAAYNYYDRSSQAVNKDLANGEETKGEKLSSQKATQQMMRAIYGTSIYPGVLSMQGGVDVNYETFEGERVIDKSQSIGDYAFFLNLNYKLSDHFELQPGLRYSYNSGYDAPVVYSINTKWHVGDALNWRASFAHGFRAPELKELYYDFVDSNHEIYGNPDLTAESSYNVNTSVDYSIQKNKHHWRFSLSAYYNDVDDMISLVQDENSTQYVYQNITEYQSTGSDISINYGISNFLTMRAGYGITGRYNSYTEQNGSDEFNITNDLFGGFKLTEEKTQTTLSADYKYNGAIPYFYSNSDGNITEGKQDAYHTFNLSVMKCFYQNKLKLTMGAKNLLDVTNVNRPSSGGAHSSGAGIPISYGRSFFINLKYRFTHL</sequence>
<keyword evidence="2 10" id="KW-0813">Transport</keyword>
<evidence type="ECO:0000256" key="4">
    <source>
        <dbReference type="ARBA" id="ARBA00022692"/>
    </source>
</evidence>
<dbReference type="Gene3D" id="2.170.130.10">
    <property type="entry name" value="TonB-dependent receptor, plug domain"/>
    <property type="match status" value="1"/>
</dbReference>
<feature type="domain" description="TonB-dependent receptor plug" evidence="13">
    <location>
        <begin position="121"/>
        <end position="221"/>
    </location>
</feature>
<dbReference type="InterPro" id="IPR012910">
    <property type="entry name" value="Plug_dom"/>
</dbReference>
<dbReference type="Gene3D" id="2.40.170.20">
    <property type="entry name" value="TonB-dependent receptor, beta-barrel domain"/>
    <property type="match status" value="1"/>
</dbReference>
<name>A0ABS5JUU1_9BACT</name>
<keyword evidence="15" id="KW-1185">Reference proteome</keyword>
<proteinExistence type="inferred from homology"/>
<dbReference type="PANTHER" id="PTHR30069:SF29">
    <property type="entry name" value="HEMOGLOBIN AND HEMOGLOBIN-HAPTOGLOBIN-BINDING PROTEIN 1-RELATED"/>
    <property type="match status" value="1"/>
</dbReference>
<dbReference type="EMBL" id="JAGUCO010000006">
    <property type="protein sequence ID" value="MBS2098680.1"/>
    <property type="molecule type" value="Genomic_DNA"/>
</dbReference>
<organism evidence="14 15">
    <name type="scientific">Carboxylicivirga linearis</name>
    <dbReference type="NCBI Taxonomy" id="1628157"/>
    <lineage>
        <taxon>Bacteria</taxon>
        <taxon>Pseudomonadati</taxon>
        <taxon>Bacteroidota</taxon>
        <taxon>Bacteroidia</taxon>
        <taxon>Marinilabiliales</taxon>
        <taxon>Marinilabiliaceae</taxon>
        <taxon>Carboxylicivirga</taxon>
    </lineage>
</organism>
<comment type="similarity">
    <text evidence="10 11">Belongs to the TonB-dependent receptor family.</text>
</comment>
<keyword evidence="7 10" id="KW-0472">Membrane</keyword>
<accession>A0ABS5JUU1</accession>
<evidence type="ECO:0000256" key="11">
    <source>
        <dbReference type="RuleBase" id="RU003357"/>
    </source>
</evidence>
<evidence type="ECO:0000259" key="12">
    <source>
        <dbReference type="Pfam" id="PF00593"/>
    </source>
</evidence>
<keyword evidence="4 10" id="KW-0812">Transmembrane</keyword>
<keyword evidence="5" id="KW-0732">Signal</keyword>
<protein>
    <submittedName>
        <fullName evidence="14">TonB-dependent receptor</fullName>
    </submittedName>
</protein>
<keyword evidence="6 11" id="KW-0798">TonB box</keyword>
<keyword evidence="8 14" id="KW-0675">Receptor</keyword>
<evidence type="ECO:0000256" key="10">
    <source>
        <dbReference type="PROSITE-ProRule" id="PRU01360"/>
    </source>
</evidence>
<dbReference type="Pfam" id="PF07715">
    <property type="entry name" value="Plug"/>
    <property type="match status" value="1"/>
</dbReference>
<dbReference type="PROSITE" id="PS52016">
    <property type="entry name" value="TONB_DEPENDENT_REC_3"/>
    <property type="match status" value="1"/>
</dbReference>
<dbReference type="PANTHER" id="PTHR30069">
    <property type="entry name" value="TONB-DEPENDENT OUTER MEMBRANE RECEPTOR"/>
    <property type="match status" value="1"/>
</dbReference>
<feature type="domain" description="TonB-dependent receptor-like beta-barrel" evidence="12">
    <location>
        <begin position="270"/>
        <end position="691"/>
    </location>
</feature>
<evidence type="ECO:0000256" key="3">
    <source>
        <dbReference type="ARBA" id="ARBA00022452"/>
    </source>
</evidence>
<comment type="caution">
    <text evidence="14">The sequence shown here is derived from an EMBL/GenBank/DDBJ whole genome shotgun (WGS) entry which is preliminary data.</text>
</comment>
<evidence type="ECO:0000256" key="7">
    <source>
        <dbReference type="ARBA" id="ARBA00023136"/>
    </source>
</evidence>
<dbReference type="InterPro" id="IPR037066">
    <property type="entry name" value="Plug_dom_sf"/>
</dbReference>
<comment type="subcellular location">
    <subcellularLocation>
        <location evidence="1 10">Cell outer membrane</location>
        <topology evidence="1 10">Multi-pass membrane protein</topology>
    </subcellularLocation>
</comment>
<evidence type="ECO:0000256" key="2">
    <source>
        <dbReference type="ARBA" id="ARBA00022448"/>
    </source>
</evidence>
<dbReference type="InterPro" id="IPR039426">
    <property type="entry name" value="TonB-dep_rcpt-like"/>
</dbReference>
<dbReference type="Proteomes" id="UP000708576">
    <property type="component" value="Unassembled WGS sequence"/>
</dbReference>
<evidence type="ECO:0000256" key="6">
    <source>
        <dbReference type="ARBA" id="ARBA00023077"/>
    </source>
</evidence>
<evidence type="ECO:0000256" key="1">
    <source>
        <dbReference type="ARBA" id="ARBA00004571"/>
    </source>
</evidence>
<keyword evidence="9 10" id="KW-0998">Cell outer membrane</keyword>
<evidence type="ECO:0000313" key="14">
    <source>
        <dbReference type="EMBL" id="MBS2098680.1"/>
    </source>
</evidence>
<evidence type="ECO:0000313" key="15">
    <source>
        <dbReference type="Proteomes" id="UP000708576"/>
    </source>
</evidence>
<dbReference type="InterPro" id="IPR036942">
    <property type="entry name" value="Beta-barrel_TonB_sf"/>
</dbReference>
<evidence type="ECO:0000256" key="9">
    <source>
        <dbReference type="ARBA" id="ARBA00023237"/>
    </source>
</evidence>
<dbReference type="InterPro" id="IPR000531">
    <property type="entry name" value="Beta-barrel_TonB"/>
</dbReference>
<dbReference type="Pfam" id="PF00593">
    <property type="entry name" value="TonB_dep_Rec_b-barrel"/>
    <property type="match status" value="1"/>
</dbReference>
<reference evidence="14 15" key="1">
    <citation type="journal article" date="2015" name="Int. J. Syst. Evol. Microbiol.">
        <title>Carboxylicivirga linearis sp. nov., isolated from a sea cucumber culture pond.</title>
        <authorList>
            <person name="Wang F.Q."/>
            <person name="Zhou Y.X."/>
            <person name="Lin X.Z."/>
            <person name="Chen G.J."/>
            <person name="Du Z.J."/>
        </authorList>
    </citation>
    <scope>NUCLEOTIDE SEQUENCE [LARGE SCALE GENOMIC DNA]</scope>
    <source>
        <strain evidence="14 15">FB218</strain>
    </source>
</reference>
<dbReference type="SUPFAM" id="SSF56935">
    <property type="entry name" value="Porins"/>
    <property type="match status" value="1"/>
</dbReference>
<evidence type="ECO:0000259" key="13">
    <source>
        <dbReference type="Pfam" id="PF07715"/>
    </source>
</evidence>
<evidence type="ECO:0000256" key="8">
    <source>
        <dbReference type="ARBA" id="ARBA00023170"/>
    </source>
</evidence>